<proteinExistence type="inferred from homology"/>
<dbReference type="GO" id="GO:0004148">
    <property type="term" value="F:dihydrolipoyl dehydrogenase (NADH) activity"/>
    <property type="evidence" value="ECO:0007669"/>
    <property type="project" value="TreeGrafter"/>
</dbReference>
<organism evidence="10 11">
    <name type="scientific">Wenjunlia tyrosinilytica</name>
    <dbReference type="NCBI Taxonomy" id="1544741"/>
    <lineage>
        <taxon>Bacteria</taxon>
        <taxon>Bacillati</taxon>
        <taxon>Actinomycetota</taxon>
        <taxon>Actinomycetes</taxon>
        <taxon>Kitasatosporales</taxon>
        <taxon>Streptomycetaceae</taxon>
        <taxon>Wenjunlia</taxon>
    </lineage>
</organism>
<dbReference type="Gene3D" id="3.50.50.60">
    <property type="entry name" value="FAD/NAD(P)-binding domain"/>
    <property type="match status" value="2"/>
</dbReference>
<keyword evidence="5" id="KW-0547">Nucleotide-binding</keyword>
<evidence type="ECO:0000256" key="1">
    <source>
        <dbReference type="ARBA" id="ARBA00007532"/>
    </source>
</evidence>
<dbReference type="AlphaFoldDB" id="A0A917ZVH8"/>
<feature type="domain" description="FAD/NAD(P)-binding" evidence="9">
    <location>
        <begin position="41"/>
        <end position="358"/>
    </location>
</feature>
<feature type="binding site" evidence="5">
    <location>
        <position position="87"/>
    </location>
    <ligand>
        <name>FAD</name>
        <dbReference type="ChEBI" id="CHEBI:57692"/>
    </ligand>
</feature>
<dbReference type="InterPro" id="IPR001100">
    <property type="entry name" value="Pyr_nuc-diS_OxRdtase"/>
</dbReference>
<evidence type="ECO:0000259" key="9">
    <source>
        <dbReference type="Pfam" id="PF07992"/>
    </source>
</evidence>
<feature type="disulfide bond" description="Redox-active" evidence="6">
    <location>
        <begin position="78"/>
        <end position="83"/>
    </location>
</feature>
<dbReference type="InterPro" id="IPR036188">
    <property type="entry name" value="FAD/NAD-bd_sf"/>
</dbReference>
<evidence type="ECO:0000256" key="5">
    <source>
        <dbReference type="PIRSR" id="PIRSR000350-3"/>
    </source>
</evidence>
<comment type="cofactor">
    <cofactor evidence="5">
        <name>FAD</name>
        <dbReference type="ChEBI" id="CHEBI:57692"/>
    </cofactor>
    <text evidence="5">Binds 1 FAD per subunit.</text>
</comment>
<dbReference type="PANTHER" id="PTHR22912">
    <property type="entry name" value="DISULFIDE OXIDOREDUCTASE"/>
    <property type="match status" value="1"/>
</dbReference>
<dbReference type="InterPro" id="IPR050151">
    <property type="entry name" value="Class-I_Pyr_Nuc-Dis_Oxidored"/>
</dbReference>
<dbReference type="SUPFAM" id="SSF51905">
    <property type="entry name" value="FAD/NAD(P)-binding domain"/>
    <property type="match status" value="1"/>
</dbReference>
<reference evidence="10" key="2">
    <citation type="submission" date="2020-09" db="EMBL/GenBank/DDBJ databases">
        <authorList>
            <person name="Sun Q."/>
            <person name="Zhou Y."/>
        </authorList>
    </citation>
    <scope>NUCLEOTIDE SEQUENCE</scope>
    <source>
        <strain evidence="10">CGMCC 4.7201</strain>
    </source>
</reference>
<dbReference type="PRINTS" id="PR00411">
    <property type="entry name" value="PNDRDTASEI"/>
</dbReference>
<dbReference type="GO" id="GO:0006103">
    <property type="term" value="P:2-oxoglutarate metabolic process"/>
    <property type="evidence" value="ECO:0007669"/>
    <property type="project" value="TreeGrafter"/>
</dbReference>
<keyword evidence="2" id="KW-0285">Flavoprotein</keyword>
<feature type="domain" description="Pyridine nucleotide-disulphide oxidoreductase dimerisation" evidence="8">
    <location>
        <begin position="395"/>
        <end position="501"/>
    </location>
</feature>
<feature type="binding site" evidence="5">
    <location>
        <position position="150"/>
    </location>
    <ligand>
        <name>FAD</name>
        <dbReference type="ChEBI" id="CHEBI:57692"/>
    </ligand>
</feature>
<evidence type="ECO:0000313" key="10">
    <source>
        <dbReference type="EMBL" id="GGO94008.1"/>
    </source>
</evidence>
<evidence type="ECO:0000256" key="4">
    <source>
        <dbReference type="ARBA" id="ARBA00023027"/>
    </source>
</evidence>
<reference evidence="10" key="1">
    <citation type="journal article" date="2014" name="Int. J. Syst. Evol. Microbiol.">
        <title>Complete genome sequence of Corynebacterium casei LMG S-19264T (=DSM 44701T), isolated from a smear-ripened cheese.</title>
        <authorList>
            <consortium name="US DOE Joint Genome Institute (JGI-PGF)"/>
            <person name="Walter F."/>
            <person name="Albersmeier A."/>
            <person name="Kalinowski J."/>
            <person name="Ruckert C."/>
        </authorList>
    </citation>
    <scope>NUCLEOTIDE SEQUENCE</scope>
    <source>
        <strain evidence="10">CGMCC 4.7201</strain>
    </source>
</reference>
<evidence type="ECO:0000259" key="8">
    <source>
        <dbReference type="Pfam" id="PF02852"/>
    </source>
</evidence>
<comment type="caution">
    <text evidence="10">The sequence shown here is derived from an EMBL/GenBank/DDBJ whole genome shotgun (WGS) entry which is preliminary data.</text>
</comment>
<evidence type="ECO:0000256" key="2">
    <source>
        <dbReference type="ARBA" id="ARBA00022630"/>
    </source>
</evidence>
<dbReference type="GO" id="GO:0050660">
    <property type="term" value="F:flavin adenine dinucleotide binding"/>
    <property type="evidence" value="ECO:0007669"/>
    <property type="project" value="TreeGrafter"/>
</dbReference>
<dbReference type="PANTHER" id="PTHR22912:SF151">
    <property type="entry name" value="DIHYDROLIPOYL DEHYDROGENASE, MITOCHONDRIAL"/>
    <property type="match status" value="1"/>
</dbReference>
<feature type="region of interest" description="Disordered" evidence="7">
    <location>
        <begin position="1"/>
        <end position="32"/>
    </location>
</feature>
<evidence type="ECO:0000256" key="3">
    <source>
        <dbReference type="ARBA" id="ARBA00022827"/>
    </source>
</evidence>
<dbReference type="InterPro" id="IPR023753">
    <property type="entry name" value="FAD/NAD-binding_dom"/>
</dbReference>
<name>A0A917ZVH8_9ACTN</name>
<dbReference type="InterPro" id="IPR016156">
    <property type="entry name" value="FAD/NAD-linked_Rdtase_dimer_sf"/>
</dbReference>
<sequence length="510" mass="52827">MTDRKTTASAPADTAQDSSDAQDSSEAKAAGDARAAGDAVFDVIVVGGGPTGENVADRVVKAGLSAALVEGELVGGECSYWACVPSKALLRPPAALAEARAVDGARQAVNGGPDAAAVLARRDHFVSDWTDDGQVGWLKSAGIEFVRGWGRLAGERKVEVRDGHGSARTLTARHAVALCTGSAAALPPIDGLDGIGVWTSREATAAAGVPRRLAVVGGGVVGCEMAAAWNALGAQVTMLVRGDRLLPAWEDFAAQAVADGLRADGVDLRTGTRATAVSRGDDGVVTATLNDATLLECDEFLVAAGRRPRTDGLGLETVGLEPGGWIDVDDTCRVTAVEGGWLYAAGDVNHRALLTHMGKYQGRACAAAIAARAAGEPSVDGRWKPWTATADHAAVPQIVFTRPEVAAVGLTERQAQRAGLRVRVVEYPIGNVSGASLFADDYTGRARMLVDEDRSVVVGCTLAGPGVGELIHAATVAVVGEVPLDRLWHAVPSFPSISEIWLRLLEEYGL</sequence>
<dbReference type="InterPro" id="IPR004099">
    <property type="entry name" value="Pyr_nucl-diS_OxRdtase_dimer"/>
</dbReference>
<dbReference type="PIRSF" id="PIRSF000350">
    <property type="entry name" value="Mercury_reductase_MerA"/>
    <property type="match status" value="1"/>
</dbReference>
<evidence type="ECO:0000256" key="7">
    <source>
        <dbReference type="SAM" id="MobiDB-lite"/>
    </source>
</evidence>
<dbReference type="SUPFAM" id="SSF55424">
    <property type="entry name" value="FAD/NAD-linked reductases, dimerisation (C-terminal) domain"/>
    <property type="match status" value="1"/>
</dbReference>
<dbReference type="Proteomes" id="UP000641932">
    <property type="component" value="Unassembled WGS sequence"/>
</dbReference>
<dbReference type="Gene3D" id="3.30.390.30">
    <property type="match status" value="1"/>
</dbReference>
<feature type="compositionally biased region" description="Low complexity" evidence="7">
    <location>
        <begin position="8"/>
        <end position="24"/>
    </location>
</feature>
<keyword evidence="3 5" id="KW-0274">FAD</keyword>
<keyword evidence="11" id="KW-1185">Reference proteome</keyword>
<dbReference type="Pfam" id="PF02852">
    <property type="entry name" value="Pyr_redox_dim"/>
    <property type="match status" value="1"/>
</dbReference>
<evidence type="ECO:0000313" key="11">
    <source>
        <dbReference type="Proteomes" id="UP000641932"/>
    </source>
</evidence>
<feature type="binding site" evidence="5">
    <location>
        <position position="305"/>
    </location>
    <ligand>
        <name>NAD(+)</name>
        <dbReference type="ChEBI" id="CHEBI:57540"/>
    </ligand>
</feature>
<dbReference type="PRINTS" id="PR00368">
    <property type="entry name" value="FADPNR"/>
</dbReference>
<protein>
    <submittedName>
        <fullName evidence="10">Oxidoreductase</fullName>
    </submittedName>
</protein>
<gene>
    <name evidence="10" type="ORF">GCM10012280_47820</name>
</gene>
<dbReference type="RefSeq" id="WP_189133848.1">
    <property type="nucleotide sequence ID" value="NZ_BMMS01000022.1"/>
</dbReference>
<comment type="similarity">
    <text evidence="1">Belongs to the class-I pyridine nucleotide-disulfide oxidoreductase family.</text>
</comment>
<dbReference type="Pfam" id="PF07992">
    <property type="entry name" value="Pyr_redox_2"/>
    <property type="match status" value="1"/>
</dbReference>
<dbReference type="EMBL" id="BMMS01000022">
    <property type="protein sequence ID" value="GGO94008.1"/>
    <property type="molecule type" value="Genomic_DNA"/>
</dbReference>
<feature type="binding site" evidence="5">
    <location>
        <position position="347"/>
    </location>
    <ligand>
        <name>FAD</name>
        <dbReference type="ChEBI" id="CHEBI:57692"/>
    </ligand>
</feature>
<keyword evidence="4 5" id="KW-0520">NAD</keyword>
<accession>A0A917ZVH8</accession>
<feature type="binding site" evidence="5">
    <location>
        <begin position="217"/>
        <end position="224"/>
    </location>
    <ligand>
        <name>NAD(+)</name>
        <dbReference type="ChEBI" id="CHEBI:57540"/>
    </ligand>
</feature>
<feature type="binding site" evidence="5">
    <location>
        <begin position="180"/>
        <end position="182"/>
    </location>
    <ligand>
        <name>FAD</name>
        <dbReference type="ChEBI" id="CHEBI:57692"/>
    </ligand>
</feature>
<evidence type="ECO:0000256" key="6">
    <source>
        <dbReference type="PIRSR" id="PIRSR000350-4"/>
    </source>
</evidence>